<proteinExistence type="predicted"/>
<gene>
    <name evidence="2" type="ORF">YYC_05816</name>
</gene>
<organism evidence="2 3">
    <name type="scientific">Plasmodium yoelii 17X</name>
    <dbReference type="NCBI Taxonomy" id="1323249"/>
    <lineage>
        <taxon>Eukaryota</taxon>
        <taxon>Sar</taxon>
        <taxon>Alveolata</taxon>
        <taxon>Apicomplexa</taxon>
        <taxon>Aconoidasida</taxon>
        <taxon>Haemosporida</taxon>
        <taxon>Plasmodiidae</taxon>
        <taxon>Plasmodium</taxon>
        <taxon>Plasmodium (Vinckeia)</taxon>
    </lineage>
</organism>
<dbReference type="AlphaFoldDB" id="V7PC89"/>
<keyword evidence="1" id="KW-1133">Transmembrane helix</keyword>
<evidence type="ECO:0000313" key="3">
    <source>
        <dbReference type="Proteomes" id="UP000018538"/>
    </source>
</evidence>
<reference evidence="2 3" key="1">
    <citation type="submission" date="2013-11" db="EMBL/GenBank/DDBJ databases">
        <title>The Genome Sequence of Plasmodium yoelii 17X.</title>
        <authorList>
            <consortium name="The Broad Institute Genomics Platform"/>
            <consortium name="The Broad Institute Genome Sequencing Center for Infectious Disease"/>
            <person name="Neafsey D."/>
            <person name="Adams J."/>
            <person name="Walker B."/>
            <person name="Young S.K."/>
            <person name="Zeng Q."/>
            <person name="Gargeya S."/>
            <person name="Fitzgerald M."/>
            <person name="Haas B."/>
            <person name="Abouelleil A."/>
            <person name="Alvarado L."/>
            <person name="Chapman S.B."/>
            <person name="Gainer-Dewar J."/>
            <person name="Goldberg J."/>
            <person name="Griggs A."/>
            <person name="Gujja S."/>
            <person name="Hansen M."/>
            <person name="Howarth C."/>
            <person name="Imamovic A."/>
            <person name="Ireland A."/>
            <person name="Larimer J."/>
            <person name="McCowan C."/>
            <person name="Murphy C."/>
            <person name="Pearson M."/>
            <person name="Poon T.W."/>
            <person name="Priest M."/>
            <person name="Roberts A."/>
            <person name="Saif S."/>
            <person name="Shea T."/>
            <person name="Sykes S."/>
            <person name="Wortman J."/>
            <person name="Nusbaum C."/>
            <person name="Birren B."/>
        </authorList>
    </citation>
    <scope>NUCLEOTIDE SEQUENCE [LARGE SCALE GENOMIC DNA]</scope>
    <source>
        <strain evidence="2 3">17X</strain>
    </source>
</reference>
<dbReference type="EMBL" id="KI635825">
    <property type="protein sequence ID" value="ETB56387.1"/>
    <property type="molecule type" value="Genomic_DNA"/>
</dbReference>
<sequence length="305" mass="35122">MNDTLCGQFDFVRKYFPDNSSDIATLDFDDNSDFMKYCTNKDSGVNKCHTDLDKITAGFLWLLAQYYSMSKDRTYNENNTNLFFLYMTSWFSYKIKQKSNHENTPLYNYYNKNVKNNNKYSSFTNPAYTITDIEDVLDKKSEFLNINIEDLSNFYDAFKLLCNIHSNIAQNKTDDLLSNSATNFVKKYAELTNKYNIKNTACSKILSALSTDYNNLKNNCNSKGVRCKDFPSIPETAESISALISGDTSSSSIGKRLFTVLSIFGAIAFFLGISYKRKNKKYKEENESLIYDSKINDYSRNSNHD</sequence>
<feature type="transmembrane region" description="Helical" evidence="1">
    <location>
        <begin position="257"/>
        <end position="275"/>
    </location>
</feature>
<keyword evidence="3" id="KW-1185">Reference proteome</keyword>
<accession>V7PC89</accession>
<dbReference type="NCBIfam" id="TIGR01590">
    <property type="entry name" value="yir-bir-cir_Pla"/>
    <property type="match status" value="1"/>
</dbReference>
<evidence type="ECO:0000256" key="1">
    <source>
        <dbReference type="SAM" id="Phobius"/>
    </source>
</evidence>
<evidence type="ECO:0000313" key="2">
    <source>
        <dbReference type="EMBL" id="ETB56387.1"/>
    </source>
</evidence>
<name>V7PC89_PLAYE</name>
<dbReference type="Pfam" id="PF06022">
    <property type="entry name" value="Cir_Bir_Yir"/>
    <property type="match status" value="1"/>
</dbReference>
<dbReference type="InterPro" id="IPR006477">
    <property type="entry name" value="Yir_bir_cir"/>
</dbReference>
<dbReference type="Proteomes" id="UP000018538">
    <property type="component" value="Unassembled WGS sequence"/>
</dbReference>
<keyword evidence="1" id="KW-0812">Transmembrane</keyword>
<protein>
    <submittedName>
        <fullName evidence="2">Uncharacterized protein</fullName>
    </submittedName>
</protein>
<keyword evidence="1" id="KW-0472">Membrane</keyword>